<evidence type="ECO:0000256" key="1">
    <source>
        <dbReference type="ARBA" id="ARBA00004571"/>
    </source>
</evidence>
<keyword evidence="3 7" id="KW-1134">Transmembrane beta strand</keyword>
<comment type="subcellular location">
    <subcellularLocation>
        <location evidence="1 7">Cell outer membrane</location>
        <topology evidence="1 7">Multi-pass membrane protein</topology>
    </subcellularLocation>
</comment>
<dbReference type="InterPro" id="IPR037066">
    <property type="entry name" value="Plug_dom_sf"/>
</dbReference>
<keyword evidence="10" id="KW-1185">Reference proteome</keyword>
<reference evidence="9 10" key="1">
    <citation type="submission" date="2019-02" db="EMBL/GenBank/DDBJ databases">
        <title>Genomic Encyclopedia of Type Strains, Phase IV (KMG-IV): sequencing the most valuable type-strain genomes for metagenomic binning, comparative biology and taxonomic classification.</title>
        <authorList>
            <person name="Goeker M."/>
        </authorList>
    </citation>
    <scope>NUCLEOTIDE SEQUENCE [LARGE SCALE GENOMIC DNA]</scope>
    <source>
        <strain evidence="9 10">DSM 18116</strain>
    </source>
</reference>
<dbReference type="SUPFAM" id="SSF49464">
    <property type="entry name" value="Carboxypeptidase regulatory domain-like"/>
    <property type="match status" value="1"/>
</dbReference>
<dbReference type="PROSITE" id="PS52016">
    <property type="entry name" value="TONB_DEPENDENT_REC_3"/>
    <property type="match status" value="1"/>
</dbReference>
<dbReference type="Proteomes" id="UP000293874">
    <property type="component" value="Unassembled WGS sequence"/>
</dbReference>
<dbReference type="EMBL" id="SGXA01000001">
    <property type="protein sequence ID" value="RZS74186.1"/>
    <property type="molecule type" value="Genomic_DNA"/>
</dbReference>
<dbReference type="Pfam" id="PF07715">
    <property type="entry name" value="Plug"/>
    <property type="match status" value="1"/>
</dbReference>
<dbReference type="SUPFAM" id="SSF56935">
    <property type="entry name" value="Porins"/>
    <property type="match status" value="1"/>
</dbReference>
<dbReference type="OrthoDB" id="9768177at2"/>
<organism evidence="9 10">
    <name type="scientific">Pseudobacter ginsenosidimutans</name>
    <dbReference type="NCBI Taxonomy" id="661488"/>
    <lineage>
        <taxon>Bacteria</taxon>
        <taxon>Pseudomonadati</taxon>
        <taxon>Bacteroidota</taxon>
        <taxon>Chitinophagia</taxon>
        <taxon>Chitinophagales</taxon>
        <taxon>Chitinophagaceae</taxon>
        <taxon>Pseudobacter</taxon>
    </lineage>
</organism>
<keyword evidence="2 7" id="KW-0813">Transport</keyword>
<evidence type="ECO:0000256" key="6">
    <source>
        <dbReference type="ARBA" id="ARBA00023237"/>
    </source>
</evidence>
<keyword evidence="4 7" id="KW-0812">Transmembrane</keyword>
<dbReference type="InterPro" id="IPR036942">
    <property type="entry name" value="Beta-barrel_TonB_sf"/>
</dbReference>
<evidence type="ECO:0000256" key="3">
    <source>
        <dbReference type="ARBA" id="ARBA00022452"/>
    </source>
</evidence>
<dbReference type="InterPro" id="IPR023997">
    <property type="entry name" value="TonB-dep_OMP_SusC/RagA_CS"/>
</dbReference>
<name>A0A4V2F1L4_9BACT</name>
<comment type="similarity">
    <text evidence="7">Belongs to the TonB-dependent receptor family.</text>
</comment>
<evidence type="ECO:0000256" key="7">
    <source>
        <dbReference type="PROSITE-ProRule" id="PRU01360"/>
    </source>
</evidence>
<evidence type="ECO:0000313" key="10">
    <source>
        <dbReference type="Proteomes" id="UP000293874"/>
    </source>
</evidence>
<accession>A0A4V2F1L4</accession>
<proteinExistence type="inferred from homology"/>
<dbReference type="RefSeq" id="WP_130538665.1">
    <property type="nucleotide sequence ID" value="NZ_CP042431.1"/>
</dbReference>
<dbReference type="AlphaFoldDB" id="A0A4V2F1L4"/>
<dbReference type="Gene3D" id="2.40.170.20">
    <property type="entry name" value="TonB-dependent receptor, beta-barrel domain"/>
    <property type="match status" value="1"/>
</dbReference>
<keyword evidence="5 7" id="KW-0472">Membrane</keyword>
<comment type="caution">
    <text evidence="9">The sequence shown here is derived from an EMBL/GenBank/DDBJ whole genome shotgun (WGS) entry which is preliminary data.</text>
</comment>
<evidence type="ECO:0000313" key="9">
    <source>
        <dbReference type="EMBL" id="RZS74186.1"/>
    </source>
</evidence>
<keyword evidence="6 7" id="KW-0998">Cell outer membrane</keyword>
<dbReference type="Gene3D" id="2.60.40.1120">
    <property type="entry name" value="Carboxypeptidase-like, regulatory domain"/>
    <property type="match status" value="1"/>
</dbReference>
<dbReference type="GO" id="GO:0009279">
    <property type="term" value="C:cell outer membrane"/>
    <property type="evidence" value="ECO:0007669"/>
    <property type="project" value="UniProtKB-SubCell"/>
</dbReference>
<dbReference type="InterPro" id="IPR008969">
    <property type="entry name" value="CarboxyPept-like_regulatory"/>
</dbReference>
<dbReference type="NCBIfam" id="TIGR04056">
    <property type="entry name" value="OMP_RagA_SusC"/>
    <property type="match status" value="1"/>
</dbReference>
<dbReference type="InterPro" id="IPR012910">
    <property type="entry name" value="Plug_dom"/>
</dbReference>
<dbReference type="InterPro" id="IPR023996">
    <property type="entry name" value="TonB-dep_OMP_SusC/RagA"/>
</dbReference>
<sequence length="1005" mass="109704">MPGSTHWVKHYAPLLCLLVFPVLAFSQSRTLTGKVTARKDNQPVSSVSIQLKGRSAGTSTGDNGEYSITVTSSDTIIASSIGYRRFEAAVKDLTTLNIVLEEADDALADVVVVGYGTQKKGDLTGSLSSVNSKDIKSLPVSNAGDAIQGRAAGVQIVSSGSPGSNATIRIRGIGTINNSDPLLVIDGVPTDVPLNTISPDDIASIEILKDASAAAIYGSRGANGVVLISTKRGVSGKGALDFKAFYGSQNATSMVDLLNASQFASLHNEMMSNNGQAQNPAFANPPSLGAGTNWLDLLFRSAPMQNYSMAYSGGGPKSTFYVSGAMLDQQGIVINTSYKRYTLQFNHDSRVFDWLRFGNNLTMSHDIKKNGSYDIRNTMAALPTQAVYNADGSYAGPVGQPSWVGDIANPIGKATINDNKTAGYNILGNVFAELTLFKDLKFKTTGGMQAMFWDSRSWSPKYNWQPIPQPNSSLFQQYNKSLTWLWDNYFTYERSFQGGHRVTAMAGTSAQTNRYDNMDGSIQKFASNATQQLDNGTVDPTVGGTGNEWALLSFIGRINYAYKSKYLLTATIRRDGSSRFGDENKYGTFPSASAAWRISEEDFFKDITFVNDLKLRAGYGVTGNQNIGNYSFASVLQTVQYNFNGTPVNAIVPQAIPNPGVRWEKVEQANIGIDASFLRNRVNVTLDAYLKNTRDMLVPMSVPISTGYSDIVVPSINLGHVQNRGIELAVNTKNLTGEFEWNTSFNVSYNQNRIMSLNDSVPLYAGSIGLNQNLAIQHAGGYPVNEFYGFVTSGIFQNQKEVDDWAVQVPGSDANNRTSPGDVKFRDLNNDGQINDDDRTFIGNPNPSFIFAMNNNFAYRGFDLSIFLQGIAGNDIYNANRIWQEGMAVAQNQTTAVLDRWRGEGTSNSMPRAVFNDPNKNTRVSDRFVEDGSYLRIKNITLGYTLPRSLVQRAKMSSLRVYISCQNLVTFTKYTGFDPEVPSNGIDLNVYPVTRTISAGINLSF</sequence>
<dbReference type="InterPro" id="IPR039426">
    <property type="entry name" value="TonB-dep_rcpt-like"/>
</dbReference>
<evidence type="ECO:0000259" key="8">
    <source>
        <dbReference type="Pfam" id="PF07715"/>
    </source>
</evidence>
<evidence type="ECO:0000256" key="5">
    <source>
        <dbReference type="ARBA" id="ARBA00023136"/>
    </source>
</evidence>
<gene>
    <name evidence="9" type="ORF">EV199_0030</name>
</gene>
<evidence type="ECO:0000256" key="2">
    <source>
        <dbReference type="ARBA" id="ARBA00022448"/>
    </source>
</evidence>
<feature type="domain" description="TonB-dependent receptor plug" evidence="8">
    <location>
        <begin position="120"/>
        <end position="225"/>
    </location>
</feature>
<dbReference type="NCBIfam" id="TIGR04057">
    <property type="entry name" value="SusC_RagA_signa"/>
    <property type="match status" value="1"/>
</dbReference>
<dbReference type="Gene3D" id="2.170.130.10">
    <property type="entry name" value="TonB-dependent receptor, plug domain"/>
    <property type="match status" value="1"/>
</dbReference>
<dbReference type="Pfam" id="PF13715">
    <property type="entry name" value="CarbopepD_reg_2"/>
    <property type="match status" value="1"/>
</dbReference>
<protein>
    <submittedName>
        <fullName evidence="9">TonB-linked SusC/RagA family outer membrane protein</fullName>
    </submittedName>
</protein>
<evidence type="ECO:0000256" key="4">
    <source>
        <dbReference type="ARBA" id="ARBA00022692"/>
    </source>
</evidence>